<dbReference type="InterPro" id="IPR016162">
    <property type="entry name" value="Ald_DH_N"/>
</dbReference>
<dbReference type="Gene3D" id="3.40.605.10">
    <property type="entry name" value="Aldehyde Dehydrogenase, Chain A, domain 1"/>
    <property type="match status" value="1"/>
</dbReference>
<dbReference type="PANTHER" id="PTHR43570">
    <property type="entry name" value="ALDEHYDE DEHYDROGENASE"/>
    <property type="match status" value="1"/>
</dbReference>
<keyword evidence="3" id="KW-0520">NAD</keyword>
<evidence type="ECO:0000313" key="9">
    <source>
        <dbReference type="Proteomes" id="UP000663942"/>
    </source>
</evidence>
<evidence type="ECO:0000256" key="5">
    <source>
        <dbReference type="PROSITE-ProRule" id="PRU10007"/>
    </source>
</evidence>
<dbReference type="InterPro" id="IPR016163">
    <property type="entry name" value="Ald_DH_C"/>
</dbReference>
<comment type="similarity">
    <text evidence="1 4 6">Belongs to the aldehyde dehydrogenase family.</text>
</comment>
<evidence type="ECO:0000256" key="6">
    <source>
        <dbReference type="RuleBase" id="RU003345"/>
    </source>
</evidence>
<dbReference type="PROSITE" id="PS00687">
    <property type="entry name" value="ALDEHYDE_DEHYDR_GLU"/>
    <property type="match status" value="1"/>
</dbReference>
<evidence type="ECO:0000256" key="3">
    <source>
        <dbReference type="ARBA" id="ARBA00023027"/>
    </source>
</evidence>
<dbReference type="InterPro" id="IPR015590">
    <property type="entry name" value="Aldehyde_DH_dom"/>
</dbReference>
<dbReference type="SUPFAM" id="SSF53720">
    <property type="entry name" value="ALDH-like"/>
    <property type="match status" value="1"/>
</dbReference>
<accession>A0ABX7SMJ2</accession>
<keyword evidence="2 4" id="KW-0560">Oxidoreductase</keyword>
<dbReference type="Pfam" id="PF00171">
    <property type="entry name" value="Aldedh"/>
    <property type="match status" value="1"/>
</dbReference>
<dbReference type="Proteomes" id="UP000663942">
    <property type="component" value="Chromosome"/>
</dbReference>
<dbReference type="PIRSF" id="PIRSF036492">
    <property type="entry name" value="ALDH"/>
    <property type="match status" value="1"/>
</dbReference>
<proteinExistence type="inferred from homology"/>
<dbReference type="EMBL" id="CP062006">
    <property type="protein sequence ID" value="QTC88574.1"/>
    <property type="molecule type" value="Genomic_DNA"/>
</dbReference>
<evidence type="ECO:0000256" key="4">
    <source>
        <dbReference type="PIRNR" id="PIRNR036492"/>
    </source>
</evidence>
<protein>
    <recommendedName>
        <fullName evidence="4">Aldehyde dehydrogenase</fullName>
    </recommendedName>
</protein>
<feature type="domain" description="Aldehyde dehydrogenase" evidence="7">
    <location>
        <begin position="25"/>
        <end position="439"/>
    </location>
</feature>
<gene>
    <name evidence="8" type="ORF">IFE19_04140</name>
</gene>
<evidence type="ECO:0000256" key="1">
    <source>
        <dbReference type="ARBA" id="ARBA00009986"/>
    </source>
</evidence>
<name>A0ABX7SMJ2_9CAUL</name>
<evidence type="ECO:0000313" key="8">
    <source>
        <dbReference type="EMBL" id="QTC88574.1"/>
    </source>
</evidence>
<dbReference type="InterPro" id="IPR016161">
    <property type="entry name" value="Ald_DH/histidinol_DH"/>
</dbReference>
<dbReference type="InterPro" id="IPR016160">
    <property type="entry name" value="Ald_DH_CS_CYS"/>
</dbReference>
<feature type="active site" evidence="5">
    <location>
        <position position="214"/>
    </location>
</feature>
<dbReference type="PANTHER" id="PTHR43570:SF20">
    <property type="entry name" value="ALDEHYDE DEHYDROGENASE ALDX-RELATED"/>
    <property type="match status" value="1"/>
</dbReference>
<evidence type="ECO:0000259" key="7">
    <source>
        <dbReference type="Pfam" id="PF00171"/>
    </source>
</evidence>
<keyword evidence="9" id="KW-1185">Reference proteome</keyword>
<evidence type="ECO:0000256" key="2">
    <source>
        <dbReference type="ARBA" id="ARBA00023002"/>
    </source>
</evidence>
<sequence>MIAPDAGAAVLDRQRRAFLRDGAPSRQVRKDRLRRLRAAVLAHRAEISAAVSADFGHRSRHETELMELVPAIQAIDYLIRNLRRFMRPERRHVGITYRTGRAYVAYQPKGVVGVMAPWNYPVSLTLVPLATALAAGNRVLLKPSELTPRTSEVLQGLLAEAFSDEEVAVVLGGADVGAGFSALPFDHLLFTGSTAVGRKVMAAAAQNLVPVTLELGGKSPAIIAPGHVNDRTLSSLVFGKLSNAGQTCVAPDYALVHQDDLQAFIEAYGAAVERAYPAGPTSPDYSTIINDRHFARLRGLLDDARAKGAQVLEVGAHPQGAAARERTLTPTLVIDAHDEMTVMQEEIFGPILPVRTYRTIDEVVAYVNANPRPLALYWFGDEDADCVSLLSRTTSGNVGLNNTLMHVAQDDLPFGGVGPSGMGAYHGIEGFRSMSHAKGVFVQGRWNAASLVRAPFGRLADRVLNVMLRR</sequence>
<organism evidence="8 9">
    <name type="scientific">Brevundimonas pondensis</name>
    <dbReference type="NCBI Taxonomy" id="2774189"/>
    <lineage>
        <taxon>Bacteria</taxon>
        <taxon>Pseudomonadati</taxon>
        <taxon>Pseudomonadota</taxon>
        <taxon>Alphaproteobacteria</taxon>
        <taxon>Caulobacterales</taxon>
        <taxon>Caulobacteraceae</taxon>
        <taxon>Brevundimonas</taxon>
    </lineage>
</organism>
<dbReference type="CDD" id="cd07133">
    <property type="entry name" value="ALDH_CALDH_CalB"/>
    <property type="match status" value="1"/>
</dbReference>
<dbReference type="RefSeq" id="WP_225910392.1">
    <property type="nucleotide sequence ID" value="NZ_CP062006.1"/>
</dbReference>
<dbReference type="InterPro" id="IPR029510">
    <property type="entry name" value="Ald_DH_CS_GLU"/>
</dbReference>
<reference evidence="8 9" key="1">
    <citation type="submission" date="2020-09" db="EMBL/GenBank/DDBJ databases">
        <title>Brevundimonas sp. LVF1 isolated from an oligotrophic pond in Goettingen, Germany.</title>
        <authorList>
            <person name="Friedrich I."/>
            <person name="Klassen A."/>
            <person name="Neubauer H."/>
            <person name="Schneider D."/>
            <person name="Hertel R."/>
            <person name="Daniel R."/>
        </authorList>
    </citation>
    <scope>NUCLEOTIDE SEQUENCE [LARGE SCALE GENOMIC DNA]</scope>
    <source>
        <strain evidence="8 9">LVF1</strain>
    </source>
</reference>
<dbReference type="Gene3D" id="3.40.309.10">
    <property type="entry name" value="Aldehyde Dehydrogenase, Chain A, domain 2"/>
    <property type="match status" value="1"/>
</dbReference>
<dbReference type="InterPro" id="IPR012394">
    <property type="entry name" value="Aldehyde_DH_NAD(P)"/>
</dbReference>
<dbReference type="PROSITE" id="PS00070">
    <property type="entry name" value="ALDEHYDE_DEHYDR_CYS"/>
    <property type="match status" value="1"/>
</dbReference>